<accession>A0A0C3BEH5</accession>
<feature type="region of interest" description="Disordered" evidence="9">
    <location>
        <begin position="174"/>
        <end position="201"/>
    </location>
</feature>
<dbReference type="PANTHER" id="PTHR12961">
    <property type="entry name" value="CONSERVED OLIGOMERIC GOLGI COMPLEX COMPONENT 2"/>
    <property type="match status" value="1"/>
</dbReference>
<evidence type="ECO:0000256" key="4">
    <source>
        <dbReference type="ARBA" id="ARBA00022448"/>
    </source>
</evidence>
<dbReference type="PANTHER" id="PTHR12961:SF0">
    <property type="entry name" value="CONSERVED OLIGOMERIC GOLGI COMPLEX SUBUNIT 2"/>
    <property type="match status" value="1"/>
</dbReference>
<keyword evidence="7" id="KW-0472">Membrane</keyword>
<dbReference type="Proteomes" id="UP000054097">
    <property type="component" value="Unassembled WGS sequence"/>
</dbReference>
<dbReference type="GO" id="GO:0017119">
    <property type="term" value="C:Golgi transport complex"/>
    <property type="evidence" value="ECO:0007669"/>
    <property type="project" value="TreeGrafter"/>
</dbReference>
<keyword evidence="6" id="KW-0333">Golgi apparatus</keyword>
<name>A0A0C3BEH5_SERVB</name>
<dbReference type="GO" id="GO:0007030">
    <property type="term" value="P:Golgi organization"/>
    <property type="evidence" value="ECO:0007669"/>
    <property type="project" value="InterPro"/>
</dbReference>
<gene>
    <name evidence="12" type="ORF">M408DRAFT_22024</name>
</gene>
<dbReference type="InterPro" id="IPR024602">
    <property type="entry name" value="COG_su2_N"/>
</dbReference>
<feature type="domain" description="COG complex component COG2 C-terminal" evidence="11">
    <location>
        <begin position="506"/>
        <end position="851"/>
    </location>
</feature>
<dbReference type="GO" id="GO:0015031">
    <property type="term" value="P:protein transport"/>
    <property type="evidence" value="ECO:0007669"/>
    <property type="project" value="UniProtKB-KW"/>
</dbReference>
<dbReference type="EMBL" id="KN824284">
    <property type="protein sequence ID" value="KIM30529.1"/>
    <property type="molecule type" value="Genomic_DNA"/>
</dbReference>
<evidence type="ECO:0000259" key="10">
    <source>
        <dbReference type="Pfam" id="PF06148"/>
    </source>
</evidence>
<reference evidence="12 13" key="1">
    <citation type="submission" date="2014-04" db="EMBL/GenBank/DDBJ databases">
        <authorList>
            <consortium name="DOE Joint Genome Institute"/>
            <person name="Kuo A."/>
            <person name="Zuccaro A."/>
            <person name="Kohler A."/>
            <person name="Nagy L.G."/>
            <person name="Floudas D."/>
            <person name="Copeland A."/>
            <person name="Barry K.W."/>
            <person name="Cichocki N."/>
            <person name="Veneault-Fourrey C."/>
            <person name="LaButti K."/>
            <person name="Lindquist E.A."/>
            <person name="Lipzen A."/>
            <person name="Lundell T."/>
            <person name="Morin E."/>
            <person name="Murat C."/>
            <person name="Sun H."/>
            <person name="Tunlid A."/>
            <person name="Henrissat B."/>
            <person name="Grigoriev I.V."/>
            <person name="Hibbett D.S."/>
            <person name="Martin F."/>
            <person name="Nordberg H.P."/>
            <person name="Cantor M.N."/>
            <person name="Hua S.X."/>
        </authorList>
    </citation>
    <scope>NUCLEOTIDE SEQUENCE [LARGE SCALE GENOMIC DNA]</scope>
    <source>
        <strain evidence="12 13">MAFF 305830</strain>
    </source>
</reference>
<proteinExistence type="inferred from homology"/>
<comment type="subcellular location">
    <subcellularLocation>
        <location evidence="1">Golgi apparatus membrane</location>
        <topology evidence="1">Peripheral membrane protein</topology>
    </subcellularLocation>
</comment>
<evidence type="ECO:0000256" key="5">
    <source>
        <dbReference type="ARBA" id="ARBA00022927"/>
    </source>
</evidence>
<evidence type="ECO:0000256" key="8">
    <source>
        <dbReference type="ARBA" id="ARBA00031344"/>
    </source>
</evidence>
<dbReference type="STRING" id="933852.A0A0C3BEH5"/>
<reference evidence="13" key="2">
    <citation type="submission" date="2015-01" db="EMBL/GenBank/DDBJ databases">
        <title>Evolutionary Origins and Diversification of the Mycorrhizal Mutualists.</title>
        <authorList>
            <consortium name="DOE Joint Genome Institute"/>
            <consortium name="Mycorrhizal Genomics Consortium"/>
            <person name="Kohler A."/>
            <person name="Kuo A."/>
            <person name="Nagy L.G."/>
            <person name="Floudas D."/>
            <person name="Copeland A."/>
            <person name="Barry K.W."/>
            <person name="Cichocki N."/>
            <person name="Veneault-Fourrey C."/>
            <person name="LaButti K."/>
            <person name="Lindquist E.A."/>
            <person name="Lipzen A."/>
            <person name="Lundell T."/>
            <person name="Morin E."/>
            <person name="Murat C."/>
            <person name="Riley R."/>
            <person name="Ohm R."/>
            <person name="Sun H."/>
            <person name="Tunlid A."/>
            <person name="Henrissat B."/>
            <person name="Grigoriev I.V."/>
            <person name="Hibbett D.S."/>
            <person name="Martin F."/>
        </authorList>
    </citation>
    <scope>NUCLEOTIDE SEQUENCE [LARGE SCALE GENOMIC DNA]</scope>
    <source>
        <strain evidence="13">MAFF 305830</strain>
    </source>
</reference>
<evidence type="ECO:0000313" key="12">
    <source>
        <dbReference type="EMBL" id="KIM30529.1"/>
    </source>
</evidence>
<dbReference type="OrthoDB" id="332281at2759"/>
<sequence length="884" mass="98609">MDLSPRQTLDSLTRDLAQREGDLADDNDYQLPVLEPLSHDHALLSATTPDFDVEAFLLSRSHTSLTDLRVELRDYLALLKDELVQLINDDYEAFISLSTDLRGEGERLERIKAPFGDMRTEIQKSGAELREVEAAVQAKLDERARLREEKILLRLLFNISDSLTRLESLLLIPPPEDAQQSGTPRRPNLTEEDYDQRTRTGRAKHLARVATEFVQLLYQAEKAGEQDCVYVSENQWRIDRIKETISRDLDQLFGNAISSLVNGSEISVQERARLISDVSECFKSYDVLGIREEAEEILRAKIMRPFVNRVIFTGALNVPHTPVMPRTPFIPSSGALVPNTPFTPFTGFPGKQGATSQSYFFLQENSRLPLLDDSDNQLATLYNTILQFVERNCVEIMEIAERVARKHGKKAILLPNSGNESPVADAPPAATTHAGFDIMASVVWAEIGRALMDELGAMIFAAGKPAEFRSNYATTRAFISGLEYLAPDLQAVKSMRAHPVYATFERRWQLPVYFQLRWREVVVDLEAALGETRYRPSLDYDASGCSAQASAVMSSIARCWSSDVFIAELGHRFWKLTLQILGRYKNWLKENMPMPEATQTIASLREEKANLGRATTPPPRNSTPQQEGGDVVSTADEEKLRQLATMMTDIKIIGQKVLLLWHEDISPRCQHPDEASLEGILRDSLRQIEAIIPDITLQVVAILTRKCSAPVENVRQLPNQIRALSRRMAPSSAASPFVGEIFKPLRDFFGLSSSASVVVGGLGAPPSSAYRGVGRPLQADYGKAWATDILEIVSSKYIFHLEYMRKNEEALRRLKKGARTGFSLFGSSGTSTQDDASKDEERVRAQMILDVERLGKEAETFGVDVDSVPAYVSLVSLAAQSDGG</sequence>
<dbReference type="HOGENOM" id="CLU_005470_1_0_1"/>
<dbReference type="InterPro" id="IPR024603">
    <property type="entry name" value="COG_complex_COG2_C"/>
</dbReference>
<evidence type="ECO:0000256" key="9">
    <source>
        <dbReference type="SAM" id="MobiDB-lite"/>
    </source>
</evidence>
<evidence type="ECO:0000313" key="13">
    <source>
        <dbReference type="Proteomes" id="UP000054097"/>
    </source>
</evidence>
<evidence type="ECO:0000256" key="6">
    <source>
        <dbReference type="ARBA" id="ARBA00023034"/>
    </source>
</evidence>
<evidence type="ECO:0000259" key="11">
    <source>
        <dbReference type="Pfam" id="PF12022"/>
    </source>
</evidence>
<dbReference type="GO" id="GO:0006891">
    <property type="term" value="P:intra-Golgi vesicle-mediated transport"/>
    <property type="evidence" value="ECO:0007669"/>
    <property type="project" value="TreeGrafter"/>
</dbReference>
<evidence type="ECO:0000256" key="1">
    <source>
        <dbReference type="ARBA" id="ARBA00004395"/>
    </source>
</evidence>
<dbReference type="Pfam" id="PF12022">
    <property type="entry name" value="COG2_C"/>
    <property type="match status" value="1"/>
</dbReference>
<dbReference type="GO" id="GO:0000139">
    <property type="term" value="C:Golgi membrane"/>
    <property type="evidence" value="ECO:0007669"/>
    <property type="project" value="UniProtKB-SubCell"/>
</dbReference>
<evidence type="ECO:0000256" key="2">
    <source>
        <dbReference type="ARBA" id="ARBA00007603"/>
    </source>
</evidence>
<dbReference type="InterPro" id="IPR009316">
    <property type="entry name" value="COG2"/>
</dbReference>
<feature type="region of interest" description="Disordered" evidence="9">
    <location>
        <begin position="610"/>
        <end position="633"/>
    </location>
</feature>
<protein>
    <recommendedName>
        <fullName evidence="3">Conserved oligomeric Golgi complex subunit 2</fullName>
    </recommendedName>
    <alternativeName>
        <fullName evidence="8">Component of oligomeric Golgi complex 2</fullName>
    </alternativeName>
</protein>
<organism evidence="12 13">
    <name type="scientific">Serendipita vermifera MAFF 305830</name>
    <dbReference type="NCBI Taxonomy" id="933852"/>
    <lineage>
        <taxon>Eukaryota</taxon>
        <taxon>Fungi</taxon>
        <taxon>Dikarya</taxon>
        <taxon>Basidiomycota</taxon>
        <taxon>Agaricomycotina</taxon>
        <taxon>Agaricomycetes</taxon>
        <taxon>Sebacinales</taxon>
        <taxon>Serendipitaceae</taxon>
        <taxon>Serendipita</taxon>
    </lineage>
</organism>
<dbReference type="Pfam" id="PF06148">
    <property type="entry name" value="COG2_N"/>
    <property type="match status" value="1"/>
</dbReference>
<keyword evidence="4" id="KW-0813">Transport</keyword>
<dbReference type="AlphaFoldDB" id="A0A0C3BEH5"/>
<comment type="similarity">
    <text evidence="2">Belongs to the COG2 family.</text>
</comment>
<keyword evidence="13" id="KW-1185">Reference proteome</keyword>
<keyword evidence="5" id="KW-0653">Protein transport</keyword>
<evidence type="ECO:0000256" key="7">
    <source>
        <dbReference type="ARBA" id="ARBA00023136"/>
    </source>
</evidence>
<feature type="domain" description="Conserved oligomeric Golgi complex subunit 2 N-terminal" evidence="10">
    <location>
        <begin position="48"/>
        <end position="111"/>
    </location>
</feature>
<evidence type="ECO:0000256" key="3">
    <source>
        <dbReference type="ARBA" id="ARBA00020977"/>
    </source>
</evidence>